<dbReference type="AlphaFoldDB" id="A0A9J6F309"/>
<reference evidence="1" key="1">
    <citation type="journal article" date="2020" name="Cell">
        <title>Large-Scale Comparative Analyses of Tick Genomes Elucidate Their Genetic Diversity and Vector Capacities.</title>
        <authorList>
            <consortium name="Tick Genome and Microbiome Consortium (TIGMIC)"/>
            <person name="Jia N."/>
            <person name="Wang J."/>
            <person name="Shi W."/>
            <person name="Du L."/>
            <person name="Sun Y."/>
            <person name="Zhan W."/>
            <person name="Jiang J.F."/>
            <person name="Wang Q."/>
            <person name="Zhang B."/>
            <person name="Ji P."/>
            <person name="Bell-Sakyi L."/>
            <person name="Cui X.M."/>
            <person name="Yuan T.T."/>
            <person name="Jiang B.G."/>
            <person name="Yang W.F."/>
            <person name="Lam T.T."/>
            <person name="Chang Q.C."/>
            <person name="Ding S.J."/>
            <person name="Wang X.J."/>
            <person name="Zhu J.G."/>
            <person name="Ruan X.D."/>
            <person name="Zhao L."/>
            <person name="Wei J.T."/>
            <person name="Ye R.Z."/>
            <person name="Que T.C."/>
            <person name="Du C.H."/>
            <person name="Zhou Y.H."/>
            <person name="Cheng J.X."/>
            <person name="Dai P.F."/>
            <person name="Guo W.B."/>
            <person name="Han X.H."/>
            <person name="Huang E.J."/>
            <person name="Li L.F."/>
            <person name="Wei W."/>
            <person name="Gao Y.C."/>
            <person name="Liu J.Z."/>
            <person name="Shao H.Z."/>
            <person name="Wang X."/>
            <person name="Wang C.C."/>
            <person name="Yang T.C."/>
            <person name="Huo Q.B."/>
            <person name="Li W."/>
            <person name="Chen H.Y."/>
            <person name="Chen S.E."/>
            <person name="Zhou L.G."/>
            <person name="Ni X.B."/>
            <person name="Tian J.H."/>
            <person name="Sheng Y."/>
            <person name="Liu T."/>
            <person name="Pan Y.S."/>
            <person name="Xia L.Y."/>
            <person name="Li J."/>
            <person name="Zhao F."/>
            <person name="Cao W.C."/>
        </authorList>
    </citation>
    <scope>NUCLEOTIDE SEQUENCE</scope>
    <source>
        <strain evidence="1">Rmic-2018</strain>
    </source>
</reference>
<protein>
    <submittedName>
        <fullName evidence="1">Uncharacterized protein</fullName>
    </submittedName>
</protein>
<proteinExistence type="predicted"/>
<accession>A0A9J6F309</accession>
<dbReference type="Proteomes" id="UP000821866">
    <property type="component" value="Chromosome 1"/>
</dbReference>
<evidence type="ECO:0000313" key="2">
    <source>
        <dbReference type="Proteomes" id="UP000821866"/>
    </source>
</evidence>
<organism evidence="1 2">
    <name type="scientific">Rhipicephalus microplus</name>
    <name type="common">Cattle tick</name>
    <name type="synonym">Boophilus microplus</name>
    <dbReference type="NCBI Taxonomy" id="6941"/>
    <lineage>
        <taxon>Eukaryota</taxon>
        <taxon>Metazoa</taxon>
        <taxon>Ecdysozoa</taxon>
        <taxon>Arthropoda</taxon>
        <taxon>Chelicerata</taxon>
        <taxon>Arachnida</taxon>
        <taxon>Acari</taxon>
        <taxon>Parasitiformes</taxon>
        <taxon>Ixodida</taxon>
        <taxon>Ixodoidea</taxon>
        <taxon>Ixodidae</taxon>
        <taxon>Rhipicephalinae</taxon>
        <taxon>Rhipicephalus</taxon>
        <taxon>Boophilus</taxon>
    </lineage>
</organism>
<keyword evidence="2" id="KW-1185">Reference proteome</keyword>
<sequence>MPRKLRTSLLGAPTPPVTGEVMAALNPRIFDNIGDDIPSDLPLVTGVSSDLETVDVLPGSNTELTVGPRGILPSVPRIAVLKELTTAPPTGEPRLGVAFAGCFPATPSTDETAVSCGVLIKVDPPTSDARAELNSVTGGVAEGVIELPDVIEGTGSVCDTRVVLVLQNVEALQGFQEFRHPVQVKHHLVL</sequence>
<name>A0A9J6F309_RHIMP</name>
<reference evidence="1" key="2">
    <citation type="submission" date="2021-09" db="EMBL/GenBank/DDBJ databases">
        <authorList>
            <person name="Jia N."/>
            <person name="Wang J."/>
            <person name="Shi W."/>
            <person name="Du L."/>
            <person name="Sun Y."/>
            <person name="Zhan W."/>
            <person name="Jiang J."/>
            <person name="Wang Q."/>
            <person name="Zhang B."/>
            <person name="Ji P."/>
            <person name="Sakyi L.B."/>
            <person name="Cui X."/>
            <person name="Yuan T."/>
            <person name="Jiang B."/>
            <person name="Yang W."/>
            <person name="Lam T.T.-Y."/>
            <person name="Chang Q."/>
            <person name="Ding S."/>
            <person name="Wang X."/>
            <person name="Zhu J."/>
            <person name="Ruan X."/>
            <person name="Zhao L."/>
            <person name="Wei J."/>
            <person name="Que T."/>
            <person name="Du C."/>
            <person name="Cheng J."/>
            <person name="Dai P."/>
            <person name="Han X."/>
            <person name="Huang E."/>
            <person name="Gao Y."/>
            <person name="Liu J."/>
            <person name="Shao H."/>
            <person name="Ye R."/>
            <person name="Li L."/>
            <person name="Wei W."/>
            <person name="Wang X."/>
            <person name="Wang C."/>
            <person name="Huo Q."/>
            <person name="Li W."/>
            <person name="Guo W."/>
            <person name="Chen H."/>
            <person name="Chen S."/>
            <person name="Zhou L."/>
            <person name="Zhou L."/>
            <person name="Ni X."/>
            <person name="Tian J."/>
            <person name="Zhou Y."/>
            <person name="Sheng Y."/>
            <person name="Liu T."/>
            <person name="Pan Y."/>
            <person name="Xia L."/>
            <person name="Li J."/>
            <person name="Zhao F."/>
            <person name="Cao W."/>
        </authorList>
    </citation>
    <scope>NUCLEOTIDE SEQUENCE</scope>
    <source>
        <strain evidence="1">Rmic-2018</strain>
        <tissue evidence="1">Larvae</tissue>
    </source>
</reference>
<dbReference type="EMBL" id="JABSTU010000001">
    <property type="protein sequence ID" value="KAH8040488.1"/>
    <property type="molecule type" value="Genomic_DNA"/>
</dbReference>
<evidence type="ECO:0000313" key="1">
    <source>
        <dbReference type="EMBL" id="KAH8040488.1"/>
    </source>
</evidence>
<gene>
    <name evidence="1" type="ORF">HPB51_011184</name>
</gene>
<comment type="caution">
    <text evidence="1">The sequence shown here is derived from an EMBL/GenBank/DDBJ whole genome shotgun (WGS) entry which is preliminary data.</text>
</comment>